<keyword evidence="1" id="KW-0175">Coiled coil</keyword>
<proteinExistence type="predicted"/>
<organism evidence="3 4">
    <name type="scientific">Paramecium pentaurelia</name>
    <dbReference type="NCBI Taxonomy" id="43138"/>
    <lineage>
        <taxon>Eukaryota</taxon>
        <taxon>Sar</taxon>
        <taxon>Alveolata</taxon>
        <taxon>Ciliophora</taxon>
        <taxon>Intramacronucleata</taxon>
        <taxon>Oligohymenophorea</taxon>
        <taxon>Peniculida</taxon>
        <taxon>Parameciidae</taxon>
        <taxon>Paramecium</taxon>
    </lineage>
</organism>
<evidence type="ECO:0000313" key="3">
    <source>
        <dbReference type="EMBL" id="CAD8185385.1"/>
    </source>
</evidence>
<dbReference type="EMBL" id="CAJJDO010000085">
    <property type="protein sequence ID" value="CAD8185385.1"/>
    <property type="molecule type" value="Genomic_DNA"/>
</dbReference>
<reference evidence="3" key="1">
    <citation type="submission" date="2021-01" db="EMBL/GenBank/DDBJ databases">
        <authorList>
            <consortium name="Genoscope - CEA"/>
            <person name="William W."/>
        </authorList>
    </citation>
    <scope>NUCLEOTIDE SEQUENCE</scope>
</reference>
<protein>
    <submittedName>
        <fullName evidence="3">Uncharacterized protein</fullName>
    </submittedName>
</protein>
<feature type="coiled-coil region" evidence="1">
    <location>
        <begin position="133"/>
        <end position="262"/>
    </location>
</feature>
<gene>
    <name evidence="3" type="ORF">PPENT_87.1.T0850058</name>
</gene>
<dbReference type="Proteomes" id="UP000689195">
    <property type="component" value="Unassembled WGS sequence"/>
</dbReference>
<feature type="region of interest" description="Disordered" evidence="2">
    <location>
        <begin position="341"/>
        <end position="360"/>
    </location>
</feature>
<sequence>MSQNDLNEKKNQLAQGLLTEIPKNTELEQFHHLSSIQETTSQNIASNYESGVLGSQKLSQLNASDNIKSQNTKIQGSLLSSELSNLNYSDDENENEGKFKKNKENVIKEEQEFDEDFFEIPPDIQPIEKSFTYDELNRKCKNLEQEIIKEKEIQEKLLNQTLNDKNQIKIFEEQEKYQTNLINQNAIKIQSLEEQNKQILSQLKEQQEKNLNNKMIIFNQDQKLNQIQLQLEDQIKQNNQQRLQFQEQITKYQRQLKIMQIQYDKQLEIQKSDQAKQNLKQNELLKIKDQIILYLENELADLRVPNLQRKQENQNKFKLNTNPSEQETTKLNNFNLMKVKTNDQQMPKPQTQKKSFPPNDSQRLVQSLINCKPKQNNSWIKQLDEKNKNILKSYSNSQRNNQSFSNCSMTESVNQNCQTNDNQQFFIDNS</sequence>
<dbReference type="OrthoDB" id="311614at2759"/>
<name>A0A8S1WAF9_9CILI</name>
<keyword evidence="4" id="KW-1185">Reference proteome</keyword>
<accession>A0A8S1WAF9</accession>
<evidence type="ECO:0000313" key="4">
    <source>
        <dbReference type="Proteomes" id="UP000689195"/>
    </source>
</evidence>
<feature type="compositionally biased region" description="Polar residues" evidence="2">
    <location>
        <begin position="342"/>
        <end position="360"/>
    </location>
</feature>
<evidence type="ECO:0000256" key="2">
    <source>
        <dbReference type="SAM" id="MobiDB-lite"/>
    </source>
</evidence>
<dbReference type="AlphaFoldDB" id="A0A8S1WAF9"/>
<comment type="caution">
    <text evidence="3">The sequence shown here is derived from an EMBL/GenBank/DDBJ whole genome shotgun (WGS) entry which is preliminary data.</text>
</comment>
<evidence type="ECO:0000256" key="1">
    <source>
        <dbReference type="SAM" id="Coils"/>
    </source>
</evidence>